<organism evidence="3 4">
    <name type="scientific">Plasmodium relictum</name>
    <dbReference type="NCBI Taxonomy" id="85471"/>
    <lineage>
        <taxon>Eukaryota</taxon>
        <taxon>Sar</taxon>
        <taxon>Alveolata</taxon>
        <taxon>Apicomplexa</taxon>
        <taxon>Aconoidasida</taxon>
        <taxon>Haemosporida</taxon>
        <taxon>Plasmodiidae</taxon>
        <taxon>Plasmodium</taxon>
        <taxon>Plasmodium (Haemamoeba)</taxon>
    </lineage>
</organism>
<dbReference type="Gene3D" id="3.30.110.20">
    <property type="entry name" value="Alba-like domain"/>
    <property type="match status" value="1"/>
</dbReference>
<dbReference type="Pfam" id="PF01918">
    <property type="entry name" value="Alba"/>
    <property type="match status" value="1"/>
</dbReference>
<dbReference type="RefSeq" id="XP_028535668.1">
    <property type="nucleotide sequence ID" value="XM_028678530.1"/>
</dbReference>
<dbReference type="EMBL" id="LN835308">
    <property type="protein sequence ID" value="CRH03661.1"/>
    <property type="molecule type" value="Genomic_DNA"/>
</dbReference>
<dbReference type="Proteomes" id="UP000220158">
    <property type="component" value="Chromosome 13"/>
</dbReference>
<dbReference type="KEGG" id="prel:PRELSG_1301900"/>
<dbReference type="GeneID" id="39737952"/>
<evidence type="ECO:0000256" key="1">
    <source>
        <dbReference type="ARBA" id="ARBA00022884"/>
    </source>
</evidence>
<keyword evidence="4" id="KW-1185">Reference proteome</keyword>
<dbReference type="VEuPathDB" id="PlasmoDB:PRELSG_1301900"/>
<dbReference type="InterPro" id="IPR002775">
    <property type="entry name" value="DNA/RNA-bd_Alba-like"/>
</dbReference>
<sequence length="95" mass="11293">MYLKTNEEVYYEIIISIKARHTIQKYVDECIEKMKIGKVKITGRQYAISKAFSVLEVLKEKTKHLEYYIKYNNLTVTGPDRRKLLEINIYISSKN</sequence>
<dbReference type="AlphaFoldDB" id="A0A1J1HDN5"/>
<dbReference type="OMA" id="NCYEIVV"/>
<dbReference type="OrthoDB" id="373931at2759"/>
<accession>A0A1J1HDN5</accession>
<dbReference type="InterPro" id="IPR036882">
    <property type="entry name" value="Alba-like_dom_sf"/>
</dbReference>
<reference evidence="3 4" key="1">
    <citation type="submission" date="2015-04" db="EMBL/GenBank/DDBJ databases">
        <authorList>
            <consortium name="Pathogen Informatics"/>
        </authorList>
    </citation>
    <scope>NUCLEOTIDE SEQUENCE [LARGE SCALE GENOMIC DNA]</scope>
    <source>
        <strain evidence="3 4">SGS1</strain>
    </source>
</reference>
<feature type="domain" description="DNA/RNA-binding protein Alba-like" evidence="2">
    <location>
        <begin position="14"/>
        <end position="76"/>
    </location>
</feature>
<protein>
    <recommendedName>
        <fullName evidence="2">DNA/RNA-binding protein Alba-like domain-containing protein</fullName>
    </recommendedName>
</protein>
<evidence type="ECO:0000259" key="2">
    <source>
        <dbReference type="Pfam" id="PF01918"/>
    </source>
</evidence>
<dbReference type="SUPFAM" id="SSF82704">
    <property type="entry name" value="AlbA-like"/>
    <property type="match status" value="1"/>
</dbReference>
<keyword evidence="1" id="KW-0694">RNA-binding</keyword>
<proteinExistence type="predicted"/>
<dbReference type="GO" id="GO:0003723">
    <property type="term" value="F:RNA binding"/>
    <property type="evidence" value="ECO:0007669"/>
    <property type="project" value="UniProtKB-KW"/>
</dbReference>
<name>A0A1J1HDN5_PLARL</name>
<evidence type="ECO:0000313" key="3">
    <source>
        <dbReference type="EMBL" id="CRH03661.1"/>
    </source>
</evidence>
<evidence type="ECO:0000313" key="4">
    <source>
        <dbReference type="Proteomes" id="UP000220158"/>
    </source>
</evidence>
<gene>
    <name evidence="3" type="ORF">PRELSG_1301900</name>
</gene>